<gene>
    <name evidence="2" type="ORF">TM448A00720_0012</name>
    <name evidence="3" type="ORF">TM448B00242_0059</name>
</gene>
<dbReference type="EMBL" id="MT144053">
    <property type="protein sequence ID" value="QJA47683.1"/>
    <property type="molecule type" value="Genomic_DNA"/>
</dbReference>
<dbReference type="AlphaFoldDB" id="A0A6H1ZID2"/>
<sequence length="166" mass="19577">MKPFNKTKLIGIERLLITLGIIILIGASFFAGIQLCKLYNELRYFNFEYMDSIGSATRQDLEDSKDISDESEEFDGSSADIIKINLMLNWVIDCESSGIHEDRWGEENEYGILQWKSETWDFLSDKYNYEGDWKNQDDQIELFLLTSEEDKIKHWSCYRAWLKENN</sequence>
<proteinExistence type="predicted"/>
<evidence type="ECO:0000313" key="3">
    <source>
        <dbReference type="EMBL" id="QJH94585.1"/>
    </source>
</evidence>
<keyword evidence="1" id="KW-1133">Transmembrane helix</keyword>
<dbReference type="EMBL" id="MT144602">
    <property type="protein sequence ID" value="QJH94585.1"/>
    <property type="molecule type" value="Genomic_DNA"/>
</dbReference>
<accession>A0A6H1ZID2</accession>
<reference evidence="2" key="1">
    <citation type="submission" date="2020-03" db="EMBL/GenBank/DDBJ databases">
        <title>The deep terrestrial virosphere.</title>
        <authorList>
            <person name="Holmfeldt K."/>
            <person name="Nilsson E."/>
            <person name="Simone D."/>
            <person name="Lopez-Fernandez M."/>
            <person name="Wu X."/>
            <person name="de Brujin I."/>
            <person name="Lundin D."/>
            <person name="Andersson A."/>
            <person name="Bertilsson S."/>
            <person name="Dopson M."/>
        </authorList>
    </citation>
    <scope>NUCLEOTIDE SEQUENCE</scope>
    <source>
        <strain evidence="2">TM448A00720</strain>
        <strain evidence="3">TM448B00242</strain>
    </source>
</reference>
<keyword evidence="1" id="KW-0812">Transmembrane</keyword>
<feature type="transmembrane region" description="Helical" evidence="1">
    <location>
        <begin position="12"/>
        <end position="33"/>
    </location>
</feature>
<organism evidence="2">
    <name type="scientific">viral metagenome</name>
    <dbReference type="NCBI Taxonomy" id="1070528"/>
    <lineage>
        <taxon>unclassified sequences</taxon>
        <taxon>metagenomes</taxon>
        <taxon>organismal metagenomes</taxon>
    </lineage>
</organism>
<evidence type="ECO:0000256" key="1">
    <source>
        <dbReference type="SAM" id="Phobius"/>
    </source>
</evidence>
<evidence type="ECO:0000313" key="2">
    <source>
        <dbReference type="EMBL" id="QJA47683.1"/>
    </source>
</evidence>
<name>A0A6H1ZID2_9ZZZZ</name>
<keyword evidence="1" id="KW-0472">Membrane</keyword>
<protein>
    <submittedName>
        <fullName evidence="2">Uncharacterized protein</fullName>
    </submittedName>
</protein>